<protein>
    <submittedName>
        <fullName evidence="10">Uncharacterized protein</fullName>
    </submittedName>
</protein>
<comment type="caution">
    <text evidence="10">The sequence shown here is derived from an EMBL/GenBank/DDBJ whole genome shotgun (WGS) entry which is preliminary data.</text>
</comment>
<proteinExistence type="predicted"/>
<evidence type="ECO:0000256" key="2">
    <source>
        <dbReference type="ARBA" id="ARBA00004496"/>
    </source>
</evidence>
<keyword evidence="3" id="KW-0963">Cytoplasm</keyword>
<feature type="transmembrane region" description="Helical" evidence="9">
    <location>
        <begin position="63"/>
        <end position="91"/>
    </location>
</feature>
<dbReference type="Proteomes" id="UP001217089">
    <property type="component" value="Unassembled WGS sequence"/>
</dbReference>
<keyword evidence="11" id="KW-1185">Reference proteome</keyword>
<keyword evidence="4 9" id="KW-0812">Transmembrane</keyword>
<evidence type="ECO:0000256" key="4">
    <source>
        <dbReference type="ARBA" id="ARBA00022692"/>
    </source>
</evidence>
<sequence length="302" mass="35754">MDNQDLAEYLMYLKENVSELRKFGKEWGMTDEEINSCIDDVLVNKEDENPPCRSNKTQARKLWSWFCFCVKVWFGFVLVITGIGIFGYLLLSFHEPSEAFISKTLQPYGYDIFRFVRLATLPIHKMTNITQYYDAECIIDNPFFREPTVNCRECTQTKSVTDQYSFNETVFLKHKMRGKPIVYKRFLKHNVSYTDLKQMHEKHSEILDSNIYRFESTYQDITSPRDIFRDGMEQEIAKRKNLVIKWNSRTVKSSQVLRKLYPRLQFISPESEVALDKTIFIDGPASQHYTLVSEFYINYCSH</sequence>
<dbReference type="InterPro" id="IPR038757">
    <property type="entry name" value="BRAP"/>
</dbReference>
<dbReference type="EMBL" id="JARBDR010000921">
    <property type="protein sequence ID" value="KAJ8299571.1"/>
    <property type="molecule type" value="Genomic_DNA"/>
</dbReference>
<organism evidence="10 11">
    <name type="scientific">Tegillarca granosa</name>
    <name type="common">Malaysian cockle</name>
    <name type="synonym">Anadara granosa</name>
    <dbReference type="NCBI Taxonomy" id="220873"/>
    <lineage>
        <taxon>Eukaryota</taxon>
        <taxon>Metazoa</taxon>
        <taxon>Spiralia</taxon>
        <taxon>Lophotrochozoa</taxon>
        <taxon>Mollusca</taxon>
        <taxon>Bivalvia</taxon>
        <taxon>Autobranchia</taxon>
        <taxon>Pteriomorphia</taxon>
        <taxon>Arcoida</taxon>
        <taxon>Arcoidea</taxon>
        <taxon>Arcidae</taxon>
        <taxon>Tegillarca</taxon>
    </lineage>
</organism>
<evidence type="ECO:0000256" key="8">
    <source>
        <dbReference type="ARBA" id="ARBA00023136"/>
    </source>
</evidence>
<evidence type="ECO:0000313" key="10">
    <source>
        <dbReference type="EMBL" id="KAJ8299571.1"/>
    </source>
</evidence>
<evidence type="ECO:0000313" key="11">
    <source>
        <dbReference type="Proteomes" id="UP001217089"/>
    </source>
</evidence>
<name>A0ABQ9E281_TEGGR</name>
<reference evidence="10 11" key="1">
    <citation type="submission" date="2022-12" db="EMBL/GenBank/DDBJ databases">
        <title>Chromosome-level genome of Tegillarca granosa.</title>
        <authorList>
            <person name="Kim J."/>
        </authorList>
    </citation>
    <scope>NUCLEOTIDE SEQUENCE [LARGE SCALE GENOMIC DNA]</scope>
    <source>
        <strain evidence="10">Teg-2019</strain>
        <tissue evidence="10">Adductor muscle</tissue>
    </source>
</reference>
<keyword evidence="8 9" id="KW-0472">Membrane</keyword>
<comment type="subcellular location">
    <subcellularLocation>
        <location evidence="2">Cytoplasm</location>
    </subcellularLocation>
    <subcellularLocation>
        <location evidence="1">Golgi apparatus membrane</location>
        <topology evidence="1">Single-pass type II membrane protein</topology>
    </subcellularLocation>
</comment>
<dbReference type="PANTHER" id="PTHR35259">
    <property type="entry name" value="BOMBESIN RECEPTOR-ACTIVATED PROTEIN C6ORF89"/>
    <property type="match status" value="1"/>
</dbReference>
<gene>
    <name evidence="10" type="ORF">KUTeg_023631</name>
</gene>
<keyword evidence="7" id="KW-0333">Golgi apparatus</keyword>
<keyword evidence="5" id="KW-0735">Signal-anchor</keyword>
<evidence type="ECO:0000256" key="3">
    <source>
        <dbReference type="ARBA" id="ARBA00022490"/>
    </source>
</evidence>
<evidence type="ECO:0000256" key="6">
    <source>
        <dbReference type="ARBA" id="ARBA00022989"/>
    </source>
</evidence>
<accession>A0ABQ9E281</accession>
<evidence type="ECO:0000256" key="9">
    <source>
        <dbReference type="SAM" id="Phobius"/>
    </source>
</evidence>
<dbReference type="PANTHER" id="PTHR35259:SF1">
    <property type="entry name" value="BOMBESIN RECEPTOR-ACTIVATED PROTEIN C6ORF89"/>
    <property type="match status" value="1"/>
</dbReference>
<evidence type="ECO:0000256" key="1">
    <source>
        <dbReference type="ARBA" id="ARBA00004323"/>
    </source>
</evidence>
<evidence type="ECO:0000256" key="5">
    <source>
        <dbReference type="ARBA" id="ARBA00022968"/>
    </source>
</evidence>
<evidence type="ECO:0000256" key="7">
    <source>
        <dbReference type="ARBA" id="ARBA00023034"/>
    </source>
</evidence>
<keyword evidence="6 9" id="KW-1133">Transmembrane helix</keyword>